<dbReference type="EMBL" id="GGEC01061888">
    <property type="protein sequence ID" value="MBX42372.1"/>
    <property type="molecule type" value="Transcribed_RNA"/>
</dbReference>
<organism evidence="1">
    <name type="scientific">Rhizophora mucronata</name>
    <name type="common">Asiatic mangrove</name>
    <dbReference type="NCBI Taxonomy" id="61149"/>
    <lineage>
        <taxon>Eukaryota</taxon>
        <taxon>Viridiplantae</taxon>
        <taxon>Streptophyta</taxon>
        <taxon>Embryophyta</taxon>
        <taxon>Tracheophyta</taxon>
        <taxon>Spermatophyta</taxon>
        <taxon>Magnoliopsida</taxon>
        <taxon>eudicotyledons</taxon>
        <taxon>Gunneridae</taxon>
        <taxon>Pentapetalae</taxon>
        <taxon>rosids</taxon>
        <taxon>fabids</taxon>
        <taxon>Malpighiales</taxon>
        <taxon>Rhizophoraceae</taxon>
        <taxon>Rhizophora</taxon>
    </lineage>
</organism>
<dbReference type="AlphaFoldDB" id="A0A2P2NIQ2"/>
<protein>
    <submittedName>
        <fullName evidence="1">Uncharacterized protein</fullName>
    </submittedName>
</protein>
<sequence length="22" mass="2523">MVGSFCSSGINKAKTNFYWLRI</sequence>
<evidence type="ECO:0000313" key="1">
    <source>
        <dbReference type="EMBL" id="MBX42372.1"/>
    </source>
</evidence>
<name>A0A2P2NIQ2_RHIMU</name>
<proteinExistence type="predicted"/>
<accession>A0A2P2NIQ2</accession>
<reference evidence="1" key="1">
    <citation type="submission" date="2018-02" db="EMBL/GenBank/DDBJ databases">
        <title>Rhizophora mucronata_Transcriptome.</title>
        <authorList>
            <person name="Meera S.P."/>
            <person name="Sreeshan A."/>
            <person name="Augustine A."/>
        </authorList>
    </citation>
    <scope>NUCLEOTIDE SEQUENCE</scope>
    <source>
        <tissue evidence="1">Leaf</tissue>
    </source>
</reference>